<gene>
    <name evidence="4" type="ORF">CEW83_20575</name>
</gene>
<dbReference type="SUPFAM" id="SSF55073">
    <property type="entry name" value="Nucleotide cyclase"/>
    <property type="match status" value="1"/>
</dbReference>
<keyword evidence="1" id="KW-1133">Transmembrane helix</keyword>
<dbReference type="EMBL" id="CP022187">
    <property type="protein sequence ID" value="AWI77334.1"/>
    <property type="molecule type" value="Genomic_DNA"/>
</dbReference>
<accession>A0A2U8GV80</accession>
<evidence type="ECO:0000256" key="1">
    <source>
        <dbReference type="SAM" id="Phobius"/>
    </source>
</evidence>
<dbReference type="GO" id="GO:0007165">
    <property type="term" value="P:signal transduction"/>
    <property type="evidence" value="ECO:0007669"/>
    <property type="project" value="InterPro"/>
</dbReference>
<dbReference type="KEGG" id="acom:CEW83_20575"/>
<dbReference type="NCBIfam" id="TIGR00254">
    <property type="entry name" value="GGDEF"/>
    <property type="match status" value="1"/>
</dbReference>
<dbReference type="PANTHER" id="PTHR46663">
    <property type="entry name" value="DIGUANYLATE CYCLASE DGCT-RELATED"/>
    <property type="match status" value="1"/>
</dbReference>
<dbReference type="CDD" id="cd01949">
    <property type="entry name" value="GGDEF"/>
    <property type="match status" value="1"/>
</dbReference>
<evidence type="ECO:0000259" key="3">
    <source>
        <dbReference type="PROSITE" id="PS50887"/>
    </source>
</evidence>
<dbReference type="SMART" id="SM00267">
    <property type="entry name" value="GGDEF"/>
    <property type="match status" value="1"/>
</dbReference>
<feature type="domain" description="HAMP" evidence="2">
    <location>
        <begin position="196"/>
        <end position="252"/>
    </location>
</feature>
<dbReference type="Pfam" id="PF00990">
    <property type="entry name" value="GGDEF"/>
    <property type="match status" value="1"/>
</dbReference>
<feature type="domain" description="GGDEF" evidence="3">
    <location>
        <begin position="478"/>
        <end position="611"/>
    </location>
</feature>
<feature type="transmembrane region" description="Helical" evidence="1">
    <location>
        <begin position="6"/>
        <end position="30"/>
    </location>
</feature>
<dbReference type="PROSITE" id="PS50885">
    <property type="entry name" value="HAMP"/>
    <property type="match status" value="1"/>
</dbReference>
<keyword evidence="1" id="KW-0472">Membrane</keyword>
<evidence type="ECO:0000313" key="5">
    <source>
        <dbReference type="Proteomes" id="UP000244930"/>
    </source>
</evidence>
<proteinExistence type="predicted"/>
<keyword evidence="5" id="KW-1185">Reference proteome</keyword>
<dbReference type="InterPro" id="IPR029787">
    <property type="entry name" value="Nucleotide_cyclase"/>
</dbReference>
<dbReference type="Gene3D" id="3.30.450.290">
    <property type="match status" value="1"/>
</dbReference>
<protein>
    <submittedName>
        <fullName evidence="4">Diguanylate cyclase</fullName>
    </submittedName>
</protein>
<dbReference type="RefSeq" id="WP_108951032.1">
    <property type="nucleotide sequence ID" value="NZ_CP022187.1"/>
</dbReference>
<reference evidence="4 5" key="1">
    <citation type="submission" date="2017-06" db="EMBL/GenBank/DDBJ databases">
        <title>Azoarcus.</title>
        <authorList>
            <person name="Woo J.-H."/>
            <person name="Kim H.-S."/>
        </authorList>
    </citation>
    <scope>NUCLEOTIDE SEQUENCE [LARGE SCALE GENOMIC DNA]</scope>
    <source>
        <strain evidence="4 5">TSPY31</strain>
    </source>
</reference>
<name>A0A2U8GV80_9RHOO</name>
<evidence type="ECO:0000259" key="2">
    <source>
        <dbReference type="PROSITE" id="PS50885"/>
    </source>
</evidence>
<dbReference type="InterPro" id="IPR000160">
    <property type="entry name" value="GGDEF_dom"/>
</dbReference>
<dbReference type="InterPro" id="IPR003660">
    <property type="entry name" value="HAMP_dom"/>
</dbReference>
<sequence>MNLNRKITLLLAAVALGILVTLAIISLYAFRSFSISSSTAHVRTAAEMVRVHLTEAMIHGVIDKREQFLDRLREVQGLRSARVIRSEHVDQQYGAGMAQEAPANDTERQVLIDGQARYLLSDNGSDTVFRGTIPFAATAHGSPNCLQCHQVPEGTVLGAVTIELSLAEIKRQAFLAIASILLTVVAISLAALWLARRIILPVGNTAQAVEKTVQRALRGDFKGRLEQRTDDEIGKIAAQTNQLLGFLDEGLSRISQRVIQLTGRNPKQDENQLEATIDMVNGLADASAFKQAIEEDENKREIYDRFGKVLVERFGVSEFSIYETEGAKLMVPIMVDGIPGGDCRWCDQQILARSEMCRARRTGHPVDGLISPEICYAFHPPGDAGESRRHYCVPIIQSGSVGSVIQLVAPASRAEALAELVPYVHVYLREMAPVLEAKRLNETLRESALRDAMTGLSNRRFLEEYVDTLIANARRRKTPLAVLMLDLDYFKVVNDTHGHDAGDALLKAVAGVLKQSVRASDMVIRFGGEEFLIVLQDADEAAAMKVAENIRVAVAALKVQINGHVLQKTISIGVGMLADDSNTFWQTVKFADVALYRAKDSGRNRVVCFSPEMWTGQDETY</sequence>
<feature type="transmembrane region" description="Helical" evidence="1">
    <location>
        <begin position="173"/>
        <end position="195"/>
    </location>
</feature>
<dbReference type="InterPro" id="IPR052163">
    <property type="entry name" value="DGC-Regulatory_Protein"/>
</dbReference>
<dbReference type="Gene3D" id="3.30.70.270">
    <property type="match status" value="1"/>
</dbReference>
<dbReference type="FunFam" id="3.30.70.270:FF:000001">
    <property type="entry name" value="Diguanylate cyclase domain protein"/>
    <property type="match status" value="1"/>
</dbReference>
<dbReference type="Proteomes" id="UP000244930">
    <property type="component" value="Chromosome"/>
</dbReference>
<dbReference type="GO" id="GO:0003824">
    <property type="term" value="F:catalytic activity"/>
    <property type="evidence" value="ECO:0007669"/>
    <property type="project" value="UniProtKB-ARBA"/>
</dbReference>
<dbReference type="InterPro" id="IPR043128">
    <property type="entry name" value="Rev_trsase/Diguanyl_cyclase"/>
</dbReference>
<keyword evidence="1" id="KW-0812">Transmembrane</keyword>
<organism evidence="4 5">
    <name type="scientific">Parazoarcus communis</name>
    <dbReference type="NCBI Taxonomy" id="41977"/>
    <lineage>
        <taxon>Bacteria</taxon>
        <taxon>Pseudomonadati</taxon>
        <taxon>Pseudomonadota</taxon>
        <taxon>Betaproteobacteria</taxon>
        <taxon>Rhodocyclales</taxon>
        <taxon>Zoogloeaceae</taxon>
        <taxon>Parazoarcus</taxon>
    </lineage>
</organism>
<evidence type="ECO:0000313" key="4">
    <source>
        <dbReference type="EMBL" id="AWI77334.1"/>
    </source>
</evidence>
<dbReference type="PROSITE" id="PS50887">
    <property type="entry name" value="GGDEF"/>
    <property type="match status" value="1"/>
</dbReference>
<dbReference type="AlphaFoldDB" id="A0A2U8GV80"/>
<dbReference type="PANTHER" id="PTHR46663:SF2">
    <property type="entry name" value="GGDEF DOMAIN-CONTAINING PROTEIN"/>
    <property type="match status" value="1"/>
</dbReference>
<dbReference type="GO" id="GO:0016020">
    <property type="term" value="C:membrane"/>
    <property type="evidence" value="ECO:0007669"/>
    <property type="project" value="InterPro"/>
</dbReference>